<dbReference type="HOGENOM" id="CLU_3403293_0_0_5"/>
<evidence type="ECO:0000313" key="1">
    <source>
        <dbReference type="EMBL" id="ABD45306.1"/>
    </source>
</evidence>
<organism evidence="1 2">
    <name type="scientific">Ehrlichia chaffeensis (strain ATCC CRL-10679 / Arkansas)</name>
    <dbReference type="NCBI Taxonomy" id="205920"/>
    <lineage>
        <taxon>Bacteria</taxon>
        <taxon>Pseudomonadati</taxon>
        <taxon>Pseudomonadota</taxon>
        <taxon>Alphaproteobacteria</taxon>
        <taxon>Rickettsiales</taxon>
        <taxon>Anaplasmataceae</taxon>
        <taxon>Ehrlichia</taxon>
    </lineage>
</organism>
<dbReference type="STRING" id="205920.ECH_1145"/>
<name>Q2GF54_EHRCR</name>
<sequence length="30" mass="3637">MHLLCNKWNCVQLLDLAWFVIVNYHSLPCY</sequence>
<reference evidence="1 2" key="1">
    <citation type="journal article" date="2006" name="PLoS Genet.">
        <title>Comparative genomics of emerging human ehrlichiosis agents.</title>
        <authorList>
            <person name="Dunning Hotopp J.C."/>
            <person name="Lin M."/>
            <person name="Madupu R."/>
            <person name="Crabtree J."/>
            <person name="Angiuoli S.V."/>
            <person name="Eisen J.A."/>
            <person name="Seshadri R."/>
            <person name="Ren Q."/>
            <person name="Wu M."/>
            <person name="Utterback T.R."/>
            <person name="Smith S."/>
            <person name="Lewis M."/>
            <person name="Khouri H."/>
            <person name="Zhang C."/>
            <person name="Niu H."/>
            <person name="Lin Q."/>
            <person name="Ohashi N."/>
            <person name="Zhi N."/>
            <person name="Nelson W."/>
            <person name="Brinkac L.M."/>
            <person name="Dodson R.J."/>
            <person name="Rosovitz M.J."/>
            <person name="Sundaram J."/>
            <person name="Daugherty S.C."/>
            <person name="Davidsen T."/>
            <person name="Durkin A.S."/>
            <person name="Gwinn M."/>
            <person name="Haft D.H."/>
            <person name="Selengut J.D."/>
            <person name="Sullivan S.A."/>
            <person name="Zafar N."/>
            <person name="Zhou L."/>
            <person name="Benahmed F."/>
            <person name="Forberger H."/>
            <person name="Halpin R."/>
            <person name="Mulligan S."/>
            <person name="Robinson J."/>
            <person name="White O."/>
            <person name="Rikihisa Y."/>
            <person name="Tettelin H."/>
        </authorList>
    </citation>
    <scope>NUCLEOTIDE SEQUENCE [LARGE SCALE GENOMIC DNA]</scope>
    <source>
        <strain evidence="2">ATCC CRL-10679 / Arkansas</strain>
    </source>
</reference>
<proteinExistence type="predicted"/>
<dbReference type="EMBL" id="CP000236">
    <property type="protein sequence ID" value="ABD45306.1"/>
    <property type="molecule type" value="Genomic_DNA"/>
</dbReference>
<dbReference type="KEGG" id="ech:ECH_1145"/>
<accession>Q2GF54</accession>
<dbReference type="AlphaFoldDB" id="Q2GF54"/>
<gene>
    <name evidence="1" type="ordered locus">ECH_1145</name>
</gene>
<dbReference type="Proteomes" id="UP000008320">
    <property type="component" value="Chromosome"/>
</dbReference>
<evidence type="ECO:0000313" key="2">
    <source>
        <dbReference type="Proteomes" id="UP000008320"/>
    </source>
</evidence>
<keyword evidence="2" id="KW-1185">Reference proteome</keyword>
<protein>
    <submittedName>
        <fullName evidence="1">Uncharacterized protein</fullName>
    </submittedName>
</protein>